<feature type="short sequence motif" description="GXSXG" evidence="4">
    <location>
        <begin position="53"/>
        <end position="57"/>
    </location>
</feature>
<evidence type="ECO:0000256" key="3">
    <source>
        <dbReference type="ARBA" id="ARBA00023098"/>
    </source>
</evidence>
<evidence type="ECO:0000256" key="2">
    <source>
        <dbReference type="ARBA" id="ARBA00022963"/>
    </source>
</evidence>
<evidence type="ECO:0000259" key="5">
    <source>
        <dbReference type="PROSITE" id="PS51635"/>
    </source>
</evidence>
<protein>
    <submittedName>
        <fullName evidence="6">NTE family protein RssA</fullName>
    </submittedName>
</protein>
<dbReference type="OrthoDB" id="9770965at2"/>
<dbReference type="Gene3D" id="3.40.1090.10">
    <property type="entry name" value="Cytosolic phospholipase A2 catalytic domain"/>
    <property type="match status" value="2"/>
</dbReference>
<keyword evidence="3 4" id="KW-0443">Lipid metabolism</keyword>
<dbReference type="InterPro" id="IPR002641">
    <property type="entry name" value="PNPLA_dom"/>
</dbReference>
<gene>
    <name evidence="6" type="primary">rssA</name>
    <name evidence="6" type="ORF">Pla22_48690</name>
</gene>
<keyword evidence="2 4" id="KW-0442">Lipid degradation</keyword>
<dbReference type="Proteomes" id="UP000316598">
    <property type="component" value="Unassembled WGS sequence"/>
</dbReference>
<dbReference type="GO" id="GO:0016787">
    <property type="term" value="F:hydrolase activity"/>
    <property type="evidence" value="ECO:0007669"/>
    <property type="project" value="UniProtKB-UniRule"/>
</dbReference>
<comment type="caution">
    <text evidence="4">Lacks conserved residue(s) required for the propagation of feature annotation.</text>
</comment>
<proteinExistence type="predicted"/>
<name>A0A5C5WHZ6_9BACT</name>
<dbReference type="AlphaFoldDB" id="A0A5C5WHZ6"/>
<feature type="short sequence motif" description="GXGXXG" evidence="4">
    <location>
        <begin position="26"/>
        <end position="31"/>
    </location>
</feature>
<evidence type="ECO:0000313" key="6">
    <source>
        <dbReference type="EMBL" id="TWT49671.1"/>
    </source>
</evidence>
<feature type="domain" description="PNPLA" evidence="5">
    <location>
        <begin position="22"/>
        <end position="227"/>
    </location>
</feature>
<feature type="active site" description="Nucleophile" evidence="4">
    <location>
        <position position="55"/>
    </location>
</feature>
<reference evidence="6 7" key="1">
    <citation type="submission" date="2019-02" db="EMBL/GenBank/DDBJ databases">
        <title>Deep-cultivation of Planctomycetes and their phenomic and genomic characterization uncovers novel biology.</title>
        <authorList>
            <person name="Wiegand S."/>
            <person name="Jogler M."/>
            <person name="Boedeker C."/>
            <person name="Pinto D."/>
            <person name="Vollmers J."/>
            <person name="Rivas-Marin E."/>
            <person name="Kohn T."/>
            <person name="Peeters S.H."/>
            <person name="Heuer A."/>
            <person name="Rast P."/>
            <person name="Oberbeckmann S."/>
            <person name="Bunk B."/>
            <person name="Jeske O."/>
            <person name="Meyerdierks A."/>
            <person name="Storesund J.E."/>
            <person name="Kallscheuer N."/>
            <person name="Luecker S."/>
            <person name="Lage O.M."/>
            <person name="Pohl T."/>
            <person name="Merkel B.J."/>
            <person name="Hornburger P."/>
            <person name="Mueller R.-W."/>
            <person name="Bruemmer F."/>
            <person name="Labrenz M."/>
            <person name="Spormann A.M."/>
            <person name="Op Den Camp H."/>
            <person name="Overmann J."/>
            <person name="Amann R."/>
            <person name="Jetten M.S.M."/>
            <person name="Mascher T."/>
            <person name="Medema M.H."/>
            <person name="Devos D.P."/>
            <person name="Kaster A.-K."/>
            <person name="Ovreas L."/>
            <person name="Rohde M."/>
            <person name="Galperin M.Y."/>
            <person name="Jogler C."/>
        </authorList>
    </citation>
    <scope>NUCLEOTIDE SEQUENCE [LARGE SCALE GENOMIC DNA]</scope>
    <source>
        <strain evidence="6 7">Pla22</strain>
    </source>
</reference>
<accession>A0A5C5WHZ6</accession>
<evidence type="ECO:0000313" key="7">
    <source>
        <dbReference type="Proteomes" id="UP000316598"/>
    </source>
</evidence>
<dbReference type="EMBL" id="SJPI01000003">
    <property type="protein sequence ID" value="TWT49671.1"/>
    <property type="molecule type" value="Genomic_DNA"/>
</dbReference>
<dbReference type="PANTHER" id="PTHR14226:SF76">
    <property type="entry name" value="NTE FAMILY PROTEIN RSSA"/>
    <property type="match status" value="1"/>
</dbReference>
<dbReference type="PANTHER" id="PTHR14226">
    <property type="entry name" value="NEUROPATHY TARGET ESTERASE/SWISS CHEESE D.MELANOGASTER"/>
    <property type="match status" value="1"/>
</dbReference>
<dbReference type="PROSITE" id="PS51635">
    <property type="entry name" value="PNPLA"/>
    <property type="match status" value="1"/>
</dbReference>
<dbReference type="InterPro" id="IPR016035">
    <property type="entry name" value="Acyl_Trfase/lysoPLipase"/>
</dbReference>
<sequence>MNWLRYLGIDNRENHPRDRVTVVLGGGGARGLSHLGVLRAMEARSIAIDRILGVSIGALVGALHATSDNAHDAQQKAFTLLKSKSFARTKSELAMASGPSKPDHTESYFQWFAQAKRMVAAHRRLSRGLTSAGLLSDIWLREAIDHLLPDIDIAQTRVPISIAAIDLLSGRRVTLDRGPLRLAVRASMSIPGIFPPVRWQSNKLQRGHNLLLCDLGVIESAPVELARQHGAKYVVAVDVAQELPPIVKCDSAMEITMRVGDISEQLMRPYQTTKADLVIRPDVGHVSWFDFSQPATLIRAGFKAGQDAMTGFSFDKAA</sequence>
<dbReference type="InterPro" id="IPR050301">
    <property type="entry name" value="NTE"/>
</dbReference>
<evidence type="ECO:0000256" key="1">
    <source>
        <dbReference type="ARBA" id="ARBA00022801"/>
    </source>
</evidence>
<feature type="active site" description="Proton acceptor" evidence="4">
    <location>
        <position position="214"/>
    </location>
</feature>
<dbReference type="SUPFAM" id="SSF52151">
    <property type="entry name" value="FabD/lysophospholipase-like"/>
    <property type="match status" value="1"/>
</dbReference>
<organism evidence="6 7">
    <name type="scientific">Rubripirellula amarantea</name>
    <dbReference type="NCBI Taxonomy" id="2527999"/>
    <lineage>
        <taxon>Bacteria</taxon>
        <taxon>Pseudomonadati</taxon>
        <taxon>Planctomycetota</taxon>
        <taxon>Planctomycetia</taxon>
        <taxon>Pirellulales</taxon>
        <taxon>Pirellulaceae</taxon>
        <taxon>Rubripirellula</taxon>
    </lineage>
</organism>
<comment type="caution">
    <text evidence="6">The sequence shown here is derived from an EMBL/GenBank/DDBJ whole genome shotgun (WGS) entry which is preliminary data.</text>
</comment>
<dbReference type="RefSeq" id="WP_146517198.1">
    <property type="nucleotide sequence ID" value="NZ_SJPI01000003.1"/>
</dbReference>
<dbReference type="Pfam" id="PF01734">
    <property type="entry name" value="Patatin"/>
    <property type="match status" value="1"/>
</dbReference>
<keyword evidence="7" id="KW-1185">Reference proteome</keyword>
<dbReference type="GO" id="GO:0016042">
    <property type="term" value="P:lipid catabolic process"/>
    <property type="evidence" value="ECO:0007669"/>
    <property type="project" value="UniProtKB-UniRule"/>
</dbReference>
<keyword evidence="1 4" id="KW-0378">Hydrolase</keyword>
<evidence type="ECO:0000256" key="4">
    <source>
        <dbReference type="PROSITE-ProRule" id="PRU01161"/>
    </source>
</evidence>